<keyword evidence="1" id="KW-0472">Membrane</keyword>
<evidence type="ECO:0000256" key="1">
    <source>
        <dbReference type="SAM" id="Phobius"/>
    </source>
</evidence>
<dbReference type="OrthoDB" id="10419611at2759"/>
<name>A0A9W9XB45_9EURO</name>
<comment type="caution">
    <text evidence="2">The sequence shown here is derived from an EMBL/GenBank/DDBJ whole genome shotgun (WGS) entry which is preliminary data.</text>
</comment>
<feature type="transmembrane region" description="Helical" evidence="1">
    <location>
        <begin position="39"/>
        <end position="60"/>
    </location>
</feature>
<sequence>MGALSCSENLGSSLILDYSAYPTPVNPLIDNDEPTMEFAAAWTIIFGTYSFVVLGLMRLVPGRFELVYREEPFPKADFGGTMKELLEKVSDSAGEVPGEIVNEAASELSDIKYSSLLPPFCSLSSDTSLSQFPSIHSKKSKG</sequence>
<keyword evidence="1" id="KW-0812">Transmembrane</keyword>
<evidence type="ECO:0000313" key="2">
    <source>
        <dbReference type="EMBL" id="KAJ5487662.1"/>
    </source>
</evidence>
<dbReference type="EMBL" id="JAPWDO010000001">
    <property type="protein sequence ID" value="KAJ5487662.1"/>
    <property type="molecule type" value="Genomic_DNA"/>
</dbReference>
<dbReference type="Proteomes" id="UP001147760">
    <property type="component" value="Unassembled WGS sequence"/>
</dbReference>
<organism evidence="2 3">
    <name type="scientific">Penicillium desertorum</name>
    <dbReference type="NCBI Taxonomy" id="1303715"/>
    <lineage>
        <taxon>Eukaryota</taxon>
        <taxon>Fungi</taxon>
        <taxon>Dikarya</taxon>
        <taxon>Ascomycota</taxon>
        <taxon>Pezizomycotina</taxon>
        <taxon>Eurotiomycetes</taxon>
        <taxon>Eurotiomycetidae</taxon>
        <taxon>Eurotiales</taxon>
        <taxon>Aspergillaceae</taxon>
        <taxon>Penicillium</taxon>
    </lineage>
</organism>
<proteinExistence type="predicted"/>
<reference evidence="2" key="2">
    <citation type="journal article" date="2023" name="IMA Fungus">
        <title>Comparative genomic study of the Penicillium genus elucidates a diverse pangenome and 15 lateral gene transfer events.</title>
        <authorList>
            <person name="Petersen C."/>
            <person name="Sorensen T."/>
            <person name="Nielsen M.R."/>
            <person name="Sondergaard T.E."/>
            <person name="Sorensen J.L."/>
            <person name="Fitzpatrick D.A."/>
            <person name="Frisvad J.C."/>
            <person name="Nielsen K.L."/>
        </authorList>
    </citation>
    <scope>NUCLEOTIDE SEQUENCE</scope>
    <source>
        <strain evidence="2">IBT 17660</strain>
    </source>
</reference>
<evidence type="ECO:0000313" key="3">
    <source>
        <dbReference type="Proteomes" id="UP001147760"/>
    </source>
</evidence>
<keyword evidence="1" id="KW-1133">Transmembrane helix</keyword>
<accession>A0A9W9XB45</accession>
<dbReference type="AlphaFoldDB" id="A0A9W9XB45"/>
<reference evidence="2" key="1">
    <citation type="submission" date="2022-12" db="EMBL/GenBank/DDBJ databases">
        <authorList>
            <person name="Petersen C."/>
        </authorList>
    </citation>
    <scope>NUCLEOTIDE SEQUENCE</scope>
    <source>
        <strain evidence="2">IBT 17660</strain>
    </source>
</reference>
<keyword evidence="3" id="KW-1185">Reference proteome</keyword>
<protein>
    <submittedName>
        <fullName evidence="2">Uncharacterized protein</fullName>
    </submittedName>
</protein>
<gene>
    <name evidence="2" type="ORF">N7530_001962</name>
</gene>